<dbReference type="CDD" id="cd01948">
    <property type="entry name" value="EAL"/>
    <property type="match status" value="1"/>
</dbReference>
<feature type="domain" description="GGDEF" evidence="4">
    <location>
        <begin position="344"/>
        <end position="476"/>
    </location>
</feature>
<dbReference type="CDD" id="cd01949">
    <property type="entry name" value="GGDEF"/>
    <property type="match status" value="1"/>
</dbReference>
<dbReference type="EMBL" id="JBHSBL010000015">
    <property type="protein sequence ID" value="MFC4066534.1"/>
    <property type="molecule type" value="Genomic_DNA"/>
</dbReference>
<accession>A0ABV8IUF4</accession>
<gene>
    <name evidence="5" type="ORF">ACFO0C_16485</name>
</gene>
<dbReference type="Gene3D" id="3.20.20.450">
    <property type="entry name" value="EAL domain"/>
    <property type="match status" value="1"/>
</dbReference>
<name>A0ABV8IUF4_9ACTN</name>
<dbReference type="InterPro" id="IPR000160">
    <property type="entry name" value="GGDEF_dom"/>
</dbReference>
<dbReference type="SMART" id="SM00267">
    <property type="entry name" value="GGDEF"/>
    <property type="match status" value="1"/>
</dbReference>
<evidence type="ECO:0000313" key="5">
    <source>
        <dbReference type="EMBL" id="MFC4066534.1"/>
    </source>
</evidence>
<dbReference type="PANTHER" id="PTHR33121">
    <property type="entry name" value="CYCLIC DI-GMP PHOSPHODIESTERASE PDEF"/>
    <property type="match status" value="1"/>
</dbReference>
<feature type="transmembrane region" description="Helical" evidence="2">
    <location>
        <begin position="284"/>
        <end position="302"/>
    </location>
</feature>
<keyword evidence="2" id="KW-0812">Transmembrane</keyword>
<sequence>MRTGDLWRWYTAAGVLAVAGYYLLPAGTTLSSAGYSAIGLLAGLITLAAARWHRPERPAAWILFAAGIIMSVFGDVTWWYLDQVRHVEPYPSAADVFYLGSYPPLIAGLFLLQRHRGRDLAGLIDAAMVATGLGLVLWVFVLHPVASGDSASMVERAVSTAYPSLDALLLAMVARLLIDRRVRTPSTDLLGMAAVLLLCADVAFSVASLYFDYDGRAIDWGWLLSNVLWAAAALHPSMATVTPAAPQTSGRVSRGRLIMLGGSSVLAPGMLFIPSVGADPVDRIVIGAGAVVLFVLGVTRMAGVTAKVRRQAVELERLASQDDLTGLHNRRHFYRALGDALAGGRPQVVLMGLNRLRTINDELGHLAGDDVIVQVAARAGALAGPDVLVARLSGDEFAVLLRDAPESEADAVAARLAGAVHDPIDTKDGYEVLVGAGVGVADGVDAADPAEVLRRAGVAMWAAKQSGEPYRRWAADLDARSTEEARLGAQIRHALGMNQFQVVYQPIVAMPEQRVVAVEALVRWHHPRLGTVSPAHFIPVAERNGLIVELGAWILRTACEQLVRWIGELGPAAPDRVSVNVSARQLARPGFAGTVADVLAATGLPAWRLTVEVTETAVFDGGPAVTALHELRALGVRIALDDFGTGHSSLGLLQAVPVDILKIDKSFVDRITEAGRHAVIAEAMMQVSNGLGLDAVAEGVETAEQAEALTRIGYRLLQGYHFGRPEAEPGFTRRPESRGLVTTSAAVEPGVSQ</sequence>
<feature type="transmembrane region" description="Helical" evidence="2">
    <location>
        <begin position="223"/>
        <end position="245"/>
    </location>
</feature>
<feature type="transmembrane region" description="Helical" evidence="2">
    <location>
        <begin position="30"/>
        <end position="49"/>
    </location>
</feature>
<dbReference type="InterPro" id="IPR029787">
    <property type="entry name" value="Nucleotide_cyclase"/>
</dbReference>
<feature type="transmembrane region" description="Helical" evidence="2">
    <location>
        <begin position="7"/>
        <end position="24"/>
    </location>
</feature>
<dbReference type="RefSeq" id="WP_378067499.1">
    <property type="nucleotide sequence ID" value="NZ_JBHSBL010000015.1"/>
</dbReference>
<dbReference type="InterPro" id="IPR043128">
    <property type="entry name" value="Rev_trsase/Diguanyl_cyclase"/>
</dbReference>
<dbReference type="SUPFAM" id="SSF141868">
    <property type="entry name" value="EAL domain-like"/>
    <property type="match status" value="1"/>
</dbReference>
<dbReference type="InterPro" id="IPR050706">
    <property type="entry name" value="Cyclic-di-GMP_PDE-like"/>
</dbReference>
<dbReference type="PROSITE" id="PS50887">
    <property type="entry name" value="GGDEF"/>
    <property type="match status" value="1"/>
</dbReference>
<feature type="compositionally biased region" description="Polar residues" evidence="1">
    <location>
        <begin position="740"/>
        <end position="753"/>
    </location>
</feature>
<feature type="transmembrane region" description="Helical" evidence="2">
    <location>
        <begin position="96"/>
        <end position="113"/>
    </location>
</feature>
<feature type="transmembrane region" description="Helical" evidence="2">
    <location>
        <begin position="120"/>
        <end position="141"/>
    </location>
</feature>
<feature type="transmembrane region" description="Helical" evidence="2">
    <location>
        <begin position="61"/>
        <end position="81"/>
    </location>
</feature>
<dbReference type="PROSITE" id="PS50883">
    <property type="entry name" value="EAL"/>
    <property type="match status" value="1"/>
</dbReference>
<dbReference type="Proteomes" id="UP001595867">
    <property type="component" value="Unassembled WGS sequence"/>
</dbReference>
<evidence type="ECO:0000259" key="4">
    <source>
        <dbReference type="PROSITE" id="PS50887"/>
    </source>
</evidence>
<protein>
    <submittedName>
        <fullName evidence="5">Bifunctional diguanylate cyclase/phosphodiesterase</fullName>
    </submittedName>
</protein>
<dbReference type="NCBIfam" id="TIGR00254">
    <property type="entry name" value="GGDEF"/>
    <property type="match status" value="1"/>
</dbReference>
<evidence type="ECO:0000259" key="3">
    <source>
        <dbReference type="PROSITE" id="PS50883"/>
    </source>
</evidence>
<evidence type="ECO:0000313" key="6">
    <source>
        <dbReference type="Proteomes" id="UP001595867"/>
    </source>
</evidence>
<feature type="compositionally biased region" description="Basic and acidic residues" evidence="1">
    <location>
        <begin position="725"/>
        <end position="737"/>
    </location>
</feature>
<evidence type="ECO:0000256" key="2">
    <source>
        <dbReference type="SAM" id="Phobius"/>
    </source>
</evidence>
<dbReference type="InterPro" id="IPR001633">
    <property type="entry name" value="EAL_dom"/>
</dbReference>
<organism evidence="5 6">
    <name type="scientific">Actinoplanes subglobosus</name>
    <dbReference type="NCBI Taxonomy" id="1547892"/>
    <lineage>
        <taxon>Bacteria</taxon>
        <taxon>Bacillati</taxon>
        <taxon>Actinomycetota</taxon>
        <taxon>Actinomycetes</taxon>
        <taxon>Micromonosporales</taxon>
        <taxon>Micromonosporaceae</taxon>
        <taxon>Actinoplanes</taxon>
    </lineage>
</organism>
<evidence type="ECO:0000256" key="1">
    <source>
        <dbReference type="SAM" id="MobiDB-lite"/>
    </source>
</evidence>
<dbReference type="Pfam" id="PF00563">
    <property type="entry name" value="EAL"/>
    <property type="match status" value="1"/>
</dbReference>
<feature type="region of interest" description="Disordered" evidence="1">
    <location>
        <begin position="725"/>
        <end position="753"/>
    </location>
</feature>
<dbReference type="Pfam" id="PF00990">
    <property type="entry name" value="GGDEF"/>
    <property type="match status" value="1"/>
</dbReference>
<keyword evidence="6" id="KW-1185">Reference proteome</keyword>
<feature type="transmembrane region" description="Helical" evidence="2">
    <location>
        <begin position="190"/>
        <end position="211"/>
    </location>
</feature>
<feature type="transmembrane region" description="Helical" evidence="2">
    <location>
        <begin position="257"/>
        <end position="278"/>
    </location>
</feature>
<comment type="caution">
    <text evidence="5">The sequence shown here is derived from an EMBL/GenBank/DDBJ whole genome shotgun (WGS) entry which is preliminary data.</text>
</comment>
<dbReference type="SUPFAM" id="SSF55073">
    <property type="entry name" value="Nucleotide cyclase"/>
    <property type="match status" value="1"/>
</dbReference>
<reference evidence="6" key="1">
    <citation type="journal article" date="2019" name="Int. J. Syst. Evol. Microbiol.">
        <title>The Global Catalogue of Microorganisms (GCM) 10K type strain sequencing project: providing services to taxonomists for standard genome sequencing and annotation.</title>
        <authorList>
            <consortium name="The Broad Institute Genomics Platform"/>
            <consortium name="The Broad Institute Genome Sequencing Center for Infectious Disease"/>
            <person name="Wu L."/>
            <person name="Ma J."/>
        </authorList>
    </citation>
    <scope>NUCLEOTIDE SEQUENCE [LARGE SCALE GENOMIC DNA]</scope>
    <source>
        <strain evidence="6">TBRC 5832</strain>
    </source>
</reference>
<dbReference type="InterPro" id="IPR035919">
    <property type="entry name" value="EAL_sf"/>
</dbReference>
<keyword evidence="2" id="KW-0472">Membrane</keyword>
<keyword evidence="2" id="KW-1133">Transmembrane helix</keyword>
<dbReference type="SMART" id="SM00052">
    <property type="entry name" value="EAL"/>
    <property type="match status" value="1"/>
</dbReference>
<dbReference type="Gene3D" id="3.30.70.270">
    <property type="match status" value="1"/>
</dbReference>
<feature type="domain" description="EAL" evidence="3">
    <location>
        <begin position="484"/>
        <end position="739"/>
    </location>
</feature>
<dbReference type="PANTHER" id="PTHR33121:SF70">
    <property type="entry name" value="SIGNALING PROTEIN YKOW"/>
    <property type="match status" value="1"/>
</dbReference>
<proteinExistence type="predicted"/>